<comment type="caution">
    <text evidence="2">The sequence shown here is derived from an EMBL/GenBank/DDBJ whole genome shotgun (WGS) entry which is preliminary data.</text>
</comment>
<dbReference type="EMBL" id="CAMXCT020001591">
    <property type="protein sequence ID" value="CAL1144816.1"/>
    <property type="molecule type" value="Genomic_DNA"/>
</dbReference>
<evidence type="ECO:0000313" key="2">
    <source>
        <dbReference type="EMBL" id="CAI3991441.1"/>
    </source>
</evidence>
<dbReference type="EMBL" id="CAMXCT030002518">
    <property type="protein sequence ID" value="CAL4785970.1"/>
    <property type="molecule type" value="Genomic_DNA"/>
</dbReference>
<evidence type="ECO:0000313" key="3">
    <source>
        <dbReference type="EMBL" id="CAI3998658.1"/>
    </source>
</evidence>
<evidence type="ECO:0000313" key="1">
    <source>
        <dbReference type="EMBL" id="CAI3984537.1"/>
    </source>
</evidence>
<evidence type="ECO:0008006" key="6">
    <source>
        <dbReference type="Google" id="ProtNLM"/>
    </source>
</evidence>
<evidence type="ECO:0000313" key="4">
    <source>
        <dbReference type="EMBL" id="CAL4771849.1"/>
    </source>
</evidence>
<dbReference type="EMBL" id="CAMXCT030001591">
    <property type="protein sequence ID" value="CAL4778753.1"/>
    <property type="molecule type" value="Genomic_DNA"/>
</dbReference>
<gene>
    <name evidence="1" type="ORF">C1SCF055_LOCUS12065</name>
    <name evidence="2" type="ORF">C1SCF055_LOCUS18349</name>
    <name evidence="3" type="ORF">C1SCF055_LOCUS24935</name>
</gene>
<name>A0A9P1CHD4_9DINO</name>
<accession>A0A9P1CHD4</accession>
<protein>
    <recommendedName>
        <fullName evidence="6">HMG domain-containing protein</fullName>
    </recommendedName>
</protein>
<dbReference type="AlphaFoldDB" id="A0A9P1CHD4"/>
<dbReference type="EMBL" id="CAMXCT020000896">
    <property type="protein sequence ID" value="CAL1137912.1"/>
    <property type="molecule type" value="Genomic_DNA"/>
</dbReference>
<dbReference type="EMBL" id="CAMXCT010001591">
    <property type="protein sequence ID" value="CAI3991441.1"/>
    <property type="molecule type" value="Genomic_DNA"/>
</dbReference>
<dbReference type="OrthoDB" id="417765at2759"/>
<dbReference type="Proteomes" id="UP001152797">
    <property type="component" value="Unassembled WGS sequence"/>
</dbReference>
<reference evidence="2" key="1">
    <citation type="submission" date="2022-10" db="EMBL/GenBank/DDBJ databases">
        <authorList>
            <person name="Chen Y."/>
            <person name="Dougan E. K."/>
            <person name="Chan C."/>
            <person name="Rhodes N."/>
            <person name="Thang M."/>
        </authorList>
    </citation>
    <scope>NUCLEOTIDE SEQUENCE</scope>
</reference>
<evidence type="ECO:0000313" key="5">
    <source>
        <dbReference type="Proteomes" id="UP001152797"/>
    </source>
</evidence>
<dbReference type="EMBL" id="CAMXCT010000896">
    <property type="protein sequence ID" value="CAI3984537.1"/>
    <property type="molecule type" value="Genomic_DNA"/>
</dbReference>
<reference evidence="4 5" key="2">
    <citation type="submission" date="2024-05" db="EMBL/GenBank/DDBJ databases">
        <authorList>
            <person name="Chen Y."/>
            <person name="Shah S."/>
            <person name="Dougan E. K."/>
            <person name="Thang M."/>
            <person name="Chan C."/>
        </authorList>
    </citation>
    <scope>NUCLEOTIDE SEQUENCE [LARGE SCALE GENOMIC DNA]</scope>
</reference>
<dbReference type="EMBL" id="CAMXCT020002518">
    <property type="protein sequence ID" value="CAL1152033.1"/>
    <property type="molecule type" value="Genomic_DNA"/>
</dbReference>
<dbReference type="EMBL" id="CAMXCT030000896">
    <property type="protein sequence ID" value="CAL4771849.1"/>
    <property type="molecule type" value="Genomic_DNA"/>
</dbReference>
<keyword evidence="5" id="KW-1185">Reference proteome</keyword>
<proteinExistence type="predicted"/>
<organism evidence="2">
    <name type="scientific">Cladocopium goreaui</name>
    <dbReference type="NCBI Taxonomy" id="2562237"/>
    <lineage>
        <taxon>Eukaryota</taxon>
        <taxon>Sar</taxon>
        <taxon>Alveolata</taxon>
        <taxon>Dinophyceae</taxon>
        <taxon>Suessiales</taxon>
        <taxon>Symbiodiniaceae</taxon>
        <taxon>Cladocopium</taxon>
    </lineage>
</organism>
<sequence>MDPASSAEVMVHLTHCPFCVPAAPLRADTTSSQVWGLSYSSGFQKLSVRRKRCDSCRALFLGCWAYSPGGHSRTRIACHPRESAWFFFRERIHAGSFVAMHVDYLRFMTTAFIFLRASFSGLVKTVHAMFPGHRLNPNDCQRCLEHGWFLHSALSNTWSEAELLGEDFDLRLDSLDATLLGYEPRLRSLLHQTGSTHHCGACANPVLTGDGGMKLTTSLCNERTSASLRSEELGLSIPIGCTCRPIRGSLFCRAHQADAAEMLPPEIRDHRRVTGQGRLSFRYTGSDDFLPVQSMSAIRLRQYDSRLALLDYAAADPTRFAPGECNPVGEDALRMDDSDYEAVKACNCLKDERKRLAVRRYAGVFVVVLPCGHIVTVHHLVGAESLPQVAYCFAQALNITAGKRFICYDNACALARFCRNPVRAAQMQIFRDRVFVLPESHLRGHTACLDPSHQFFLPEVRKSAHPELAGVNTEAQEHVFAWARWLVHVANPMKPVRHRVFFLLLCLARNEHRGLGARPRASRPNRNWNVWRGAFPRRPADGDDPEQPAPEHAAVPAAAVAAAPLDARPVANDDVQPSLLLNLRDNKLHRLAAPLRISCGATLPKRWRYLSSRDEVARSKLCLRNGCFSPGADF</sequence>
<dbReference type="EMBL" id="CAMXCT010002518">
    <property type="protein sequence ID" value="CAI3998658.1"/>
    <property type="molecule type" value="Genomic_DNA"/>
</dbReference>